<accession>A0A1Q2YHU2</accession>
<sequence length="101" mass="11303">MALVLRRFFSVARVAADAAAAPPQVAHMDHPAKQRAHCEKAVALQGARRSHHLHQASPRKLPLRQHHRRARGRRGAQLHRAEGLAESTPSDNRRRPQQPAD</sequence>
<evidence type="ECO:0000313" key="2">
    <source>
        <dbReference type="EMBL" id="GAV29102.1"/>
    </source>
</evidence>
<keyword evidence="3" id="KW-1185">Reference proteome</keyword>
<dbReference type="EMBL" id="BDGI01000100">
    <property type="protein sequence ID" value="GAV29102.1"/>
    <property type="molecule type" value="Genomic_DNA"/>
</dbReference>
<dbReference type="AlphaFoldDB" id="A0A1Q2YHU2"/>
<reference evidence="2 3" key="1">
    <citation type="submission" date="2016-08" db="EMBL/GenBank/DDBJ databases">
        <title>Whole genome shotgun sequence of Pichia membranifaciens KS47-1.</title>
        <authorList>
            <person name="Konishi M."/>
            <person name="Ishida M."/>
            <person name="Arakawa T."/>
            <person name="Kato Y."/>
            <person name="Horiuchi J."/>
        </authorList>
    </citation>
    <scope>NUCLEOTIDE SEQUENCE [LARGE SCALE GENOMIC DNA]</scope>
    <source>
        <strain evidence="2 3">KS47-1</strain>
    </source>
</reference>
<evidence type="ECO:0000256" key="1">
    <source>
        <dbReference type="SAM" id="MobiDB-lite"/>
    </source>
</evidence>
<name>A0A1Q2YHU2_9ASCO</name>
<comment type="caution">
    <text evidence="2">The sequence shown here is derived from an EMBL/GenBank/DDBJ whole genome shotgun (WGS) entry which is preliminary data.</text>
</comment>
<evidence type="ECO:0000313" key="3">
    <source>
        <dbReference type="Proteomes" id="UP000186136"/>
    </source>
</evidence>
<dbReference type="Proteomes" id="UP000186136">
    <property type="component" value="Unassembled WGS sequence"/>
</dbReference>
<feature type="compositionally biased region" description="Basic residues" evidence="1">
    <location>
        <begin position="61"/>
        <end position="77"/>
    </location>
</feature>
<feature type="region of interest" description="Disordered" evidence="1">
    <location>
        <begin position="44"/>
        <end position="101"/>
    </location>
</feature>
<protein>
    <submittedName>
        <fullName evidence="2">Uncharacterized protein</fullName>
    </submittedName>
</protein>
<proteinExistence type="predicted"/>
<organism evidence="2 3">
    <name type="scientific">Pichia membranifaciens</name>
    <dbReference type="NCBI Taxonomy" id="4926"/>
    <lineage>
        <taxon>Eukaryota</taxon>
        <taxon>Fungi</taxon>
        <taxon>Dikarya</taxon>
        <taxon>Ascomycota</taxon>
        <taxon>Saccharomycotina</taxon>
        <taxon>Pichiomycetes</taxon>
        <taxon>Pichiales</taxon>
        <taxon>Pichiaceae</taxon>
        <taxon>Pichia</taxon>
    </lineage>
</organism>
<gene>
    <name evidence="2" type="ORF">PMKS-002582</name>
</gene>